<dbReference type="EMBL" id="CYGV01000669">
    <property type="protein sequence ID" value="CUA69184.1"/>
    <property type="molecule type" value="Genomic_DNA"/>
</dbReference>
<reference evidence="2 3" key="1">
    <citation type="submission" date="2015-07" db="EMBL/GenBank/DDBJ databases">
        <authorList>
            <person name="Noorani M."/>
        </authorList>
    </citation>
    <scope>NUCLEOTIDE SEQUENCE [LARGE SCALE GENOMIC DNA]</scope>
    <source>
        <strain evidence="2">BBA 69670</strain>
    </source>
</reference>
<proteinExistence type="predicted"/>
<sequence length="487" mass="55962">MNSTPGYFSYRYQGIYYQKFLTCGAQLSEYGQKLANSIPRDPSTFQGWANDKIRMLEETKASIEENQCPDERIHDFTGGYELRDGYTWTLDHHGTGRRIKWTYVIDLDNLIFTINQFLHLRLDNMPPSNLSLDLCWGEPIRFRSQCIAYKFDLWPHVLFNIEERQQSYNALNPVILAPEKWGAPTWNELTMAQLFSVARSSFFLRNTSKEMYQAYTIKYRARTGRFCWDLVCAATPGVPLLRYNDKPAEKIVASRNEGNTPDAMVEKTGAQGFKCFEASNCCDYCWVRGCLVTFCVQLSQQGQVVHEIEQMVQKMHHDGQAECIGIILSSQREMIVVAVDNGLEPVRQVRHTPVLKILPSANQPGKASKGLLLLVHLLSPVPSIAQLPWRAPQPRQPDLLPPRKQLLTEVLQHIIHYTDTETYLNLCKVSKSIREICLRNPRVGEYTILRELPGGNLSFAARHTGDETSRILKLRWIRCPRFRIPGY</sequence>
<evidence type="ECO:0000259" key="1">
    <source>
        <dbReference type="Pfam" id="PF00646"/>
    </source>
</evidence>
<name>A0A0K6FT50_9AGAM</name>
<gene>
    <name evidence="2" type="ORF">RSOLAG22IIIB_08311</name>
</gene>
<organism evidence="2 3">
    <name type="scientific">Rhizoctonia solani</name>
    <dbReference type="NCBI Taxonomy" id="456999"/>
    <lineage>
        <taxon>Eukaryota</taxon>
        <taxon>Fungi</taxon>
        <taxon>Dikarya</taxon>
        <taxon>Basidiomycota</taxon>
        <taxon>Agaricomycotina</taxon>
        <taxon>Agaricomycetes</taxon>
        <taxon>Cantharellales</taxon>
        <taxon>Ceratobasidiaceae</taxon>
        <taxon>Rhizoctonia</taxon>
    </lineage>
</organism>
<dbReference type="InterPro" id="IPR001810">
    <property type="entry name" value="F-box_dom"/>
</dbReference>
<protein>
    <recommendedName>
        <fullName evidence="1">F-box domain-containing protein</fullName>
    </recommendedName>
</protein>
<dbReference type="AlphaFoldDB" id="A0A0K6FT50"/>
<feature type="domain" description="F-box" evidence="1">
    <location>
        <begin position="408"/>
        <end position="440"/>
    </location>
</feature>
<evidence type="ECO:0000313" key="2">
    <source>
        <dbReference type="EMBL" id="CUA69184.1"/>
    </source>
</evidence>
<dbReference type="Pfam" id="PF00646">
    <property type="entry name" value="F-box"/>
    <property type="match status" value="1"/>
</dbReference>
<evidence type="ECO:0000313" key="3">
    <source>
        <dbReference type="Proteomes" id="UP000044841"/>
    </source>
</evidence>
<accession>A0A0K6FT50</accession>
<dbReference type="Proteomes" id="UP000044841">
    <property type="component" value="Unassembled WGS sequence"/>
</dbReference>
<keyword evidence="3" id="KW-1185">Reference proteome</keyword>